<proteinExistence type="inferred from homology"/>
<gene>
    <name evidence="5" type="ORF">OVY01_03090</name>
</gene>
<dbReference type="SUPFAM" id="SSF51735">
    <property type="entry name" value="NAD(P)-binding Rossmann-fold domains"/>
    <property type="match status" value="1"/>
</dbReference>
<comment type="caution">
    <text evidence="5">The sequence shown here is derived from an EMBL/GenBank/DDBJ whole genome shotgun (WGS) entry which is preliminary data.</text>
</comment>
<dbReference type="Gene3D" id="3.40.50.720">
    <property type="entry name" value="NAD(P)-binding Rossmann-like Domain"/>
    <property type="match status" value="1"/>
</dbReference>
<dbReference type="PANTHER" id="PTHR44196:SF1">
    <property type="entry name" value="DEHYDROGENASE_REDUCTASE SDR FAMILY MEMBER 7B"/>
    <property type="match status" value="1"/>
</dbReference>
<dbReference type="NCBIfam" id="NF005495">
    <property type="entry name" value="PRK07109.1"/>
    <property type="match status" value="1"/>
</dbReference>
<evidence type="ECO:0000259" key="4">
    <source>
        <dbReference type="SMART" id="SM00822"/>
    </source>
</evidence>
<keyword evidence="2" id="KW-0560">Oxidoreductase</keyword>
<dbReference type="EMBL" id="JAPMXC010000001">
    <property type="protein sequence ID" value="MCY0386248.1"/>
    <property type="molecule type" value="Genomic_DNA"/>
</dbReference>
<dbReference type="PROSITE" id="PS00061">
    <property type="entry name" value="ADH_SHORT"/>
    <property type="match status" value="1"/>
</dbReference>
<dbReference type="PRINTS" id="PR00080">
    <property type="entry name" value="SDRFAMILY"/>
</dbReference>
<dbReference type="PANTHER" id="PTHR44196">
    <property type="entry name" value="DEHYDROGENASE/REDUCTASE SDR FAMILY MEMBER 7B"/>
    <property type="match status" value="1"/>
</dbReference>
<dbReference type="SMART" id="SM00822">
    <property type="entry name" value="PKS_KR"/>
    <property type="match status" value="1"/>
</dbReference>
<evidence type="ECO:0000256" key="2">
    <source>
        <dbReference type="ARBA" id="ARBA00023002"/>
    </source>
</evidence>
<dbReference type="InterPro" id="IPR002347">
    <property type="entry name" value="SDR_fam"/>
</dbReference>
<name>A0ABT3ZI95_9BURK</name>
<evidence type="ECO:0000313" key="5">
    <source>
        <dbReference type="EMBL" id="MCY0386248.1"/>
    </source>
</evidence>
<evidence type="ECO:0000313" key="6">
    <source>
        <dbReference type="Proteomes" id="UP001082899"/>
    </source>
</evidence>
<organism evidence="5 6">
    <name type="scientific">Robbsia betulipollinis</name>
    <dbReference type="NCBI Taxonomy" id="2981849"/>
    <lineage>
        <taxon>Bacteria</taxon>
        <taxon>Pseudomonadati</taxon>
        <taxon>Pseudomonadota</taxon>
        <taxon>Betaproteobacteria</taxon>
        <taxon>Burkholderiales</taxon>
        <taxon>Burkholderiaceae</taxon>
        <taxon>Robbsia</taxon>
    </lineage>
</organism>
<dbReference type="PRINTS" id="PR00081">
    <property type="entry name" value="GDHRDH"/>
</dbReference>
<dbReference type="InterPro" id="IPR036291">
    <property type="entry name" value="NAD(P)-bd_dom_sf"/>
</dbReference>
<sequence>MKVRLKPLAQQVVLITGASSGLGLTTARKAARAGASVMLVSRNEDALKEISSSLNEEGFDTAYAVADVADRAQLEAAAEHAVKRFGRIDTWVNNAGVSIYGRLDEVPAADHRRLFETNYWGTVNGSLIAIDHLRDNGGAIINLGSELSDVVVPLQATYCASKHAVKGFTDGLRIEIAQAKLPISVTLIKPAGMDTLFVQHAKNFLDFQPKLPVPVYAPDLGANAILHAAQTRTRDIYVGGVSKATVEMNRAAPRLMDFALRVLGTRIQQSGRLPTDRDHHALDAPGGMAGYERSGLNGHVFESSPYTRASISPLARWLAGGVAVLGVGMMLANRDKKPPRAS</sequence>
<accession>A0ABT3ZI95</accession>
<dbReference type="InterPro" id="IPR020904">
    <property type="entry name" value="Sc_DH/Rdtase_CS"/>
</dbReference>
<evidence type="ECO:0000256" key="3">
    <source>
        <dbReference type="RuleBase" id="RU000363"/>
    </source>
</evidence>
<feature type="domain" description="Ketoreductase" evidence="4">
    <location>
        <begin position="11"/>
        <end position="196"/>
    </location>
</feature>
<protein>
    <submittedName>
        <fullName evidence="5">SDR family oxidoreductase</fullName>
    </submittedName>
</protein>
<dbReference type="Pfam" id="PF00106">
    <property type="entry name" value="adh_short"/>
    <property type="match status" value="1"/>
</dbReference>
<dbReference type="InterPro" id="IPR057326">
    <property type="entry name" value="KR_dom"/>
</dbReference>
<dbReference type="RefSeq" id="WP_267845574.1">
    <property type="nucleotide sequence ID" value="NZ_JAPMXC010000001.1"/>
</dbReference>
<comment type="similarity">
    <text evidence="1 3">Belongs to the short-chain dehydrogenases/reductases (SDR) family.</text>
</comment>
<evidence type="ECO:0000256" key="1">
    <source>
        <dbReference type="ARBA" id="ARBA00006484"/>
    </source>
</evidence>
<reference evidence="5" key="1">
    <citation type="submission" date="2022-11" db="EMBL/GenBank/DDBJ databases">
        <title>Robbsia betulipollinis sp. nov., isolated from pollen of birch (Betula pendula).</title>
        <authorList>
            <person name="Shi H."/>
            <person name="Ambika Manirajan B."/>
            <person name="Ratering S."/>
            <person name="Geissler-Plaum R."/>
            <person name="Schnell S."/>
        </authorList>
    </citation>
    <scope>NUCLEOTIDE SEQUENCE</scope>
    <source>
        <strain evidence="5">Bb-Pol-6</strain>
    </source>
</reference>
<keyword evidence="6" id="KW-1185">Reference proteome</keyword>
<dbReference type="Proteomes" id="UP001082899">
    <property type="component" value="Unassembled WGS sequence"/>
</dbReference>